<evidence type="ECO:0000256" key="5">
    <source>
        <dbReference type="ARBA" id="ARBA00023136"/>
    </source>
</evidence>
<comment type="caution">
    <text evidence="7">The sequence shown here is derived from an EMBL/GenBank/DDBJ whole genome shotgun (WGS) entry which is preliminary data.</text>
</comment>
<feature type="transmembrane region" description="Helical" evidence="6">
    <location>
        <begin position="300"/>
        <end position="323"/>
    </location>
</feature>
<dbReference type="PIRSF" id="PIRSF006060">
    <property type="entry name" value="AA_transporter"/>
    <property type="match status" value="1"/>
</dbReference>
<dbReference type="Proteomes" id="UP000029067">
    <property type="component" value="Unassembled WGS sequence"/>
</dbReference>
<sequence length="503" mass="50968">MTDQTLNTLARPAIRNTNDAGRGRPAGLGTPAITMMVVAAAAPLTVLGGSTPLGILNGNGAAFPVTFLVVGLALLLFSVGFSAMGRHTGDSGAFFNAIGRGLGPTSGVGAATLALFTYGMIQSAITCFLGMQLSASLESLLGIAVPWWGCSLAALAAVAFLGYRSIGMSANVLNVLIAGEIGVAVLLCVGVFSQVGVSGTALSATFHPAALTQGAPGVAVIFAIASFVGFESTAIYRSEARDPDRTVPRATYIAVAFVTVLYLVSSYAVVTAWSDVDDPAAADALLGAGDMLQQVAARYVGQWCAALISVLIVTSLFAAVLSFHNVLSRYLQHMGAAHALPASLGRLDPRTQSPARASLAVSAVSLTVVGGVVSSGIDPFTQAFSWFSGAAVLGFVVLLFLACAAVIAFFARRPALRVREGALRTQVVPGAALVLLAGILGCALFNFADLVGETGSGGVPVFGAVCGTLVACVAASLLLGVAGAAVMRRVDPGAREALEASMR</sequence>
<feature type="transmembrane region" description="Helical" evidence="6">
    <location>
        <begin position="209"/>
        <end position="230"/>
    </location>
</feature>
<name>A0A087AZJ7_9BIFI</name>
<evidence type="ECO:0000313" key="7">
    <source>
        <dbReference type="EMBL" id="KFI64197.1"/>
    </source>
</evidence>
<evidence type="ECO:0000256" key="2">
    <source>
        <dbReference type="ARBA" id="ARBA00022475"/>
    </source>
</evidence>
<dbReference type="AlphaFoldDB" id="A0A087AZJ7"/>
<feature type="transmembrane region" description="Helical" evidence="6">
    <location>
        <begin position="102"/>
        <end position="121"/>
    </location>
</feature>
<feature type="transmembrane region" description="Helical" evidence="6">
    <location>
        <begin position="250"/>
        <end position="270"/>
    </location>
</feature>
<gene>
    <name evidence="7" type="ORF">BCUN_2058</name>
</gene>
<accession>A0A087AZJ7</accession>
<dbReference type="STRING" id="1688.BCUN_2058"/>
<keyword evidence="2" id="KW-1003">Cell membrane</keyword>
<proteinExistence type="predicted"/>
<dbReference type="Gene3D" id="1.20.1740.10">
    <property type="entry name" value="Amino acid/polyamine transporter I"/>
    <property type="match status" value="1"/>
</dbReference>
<evidence type="ECO:0000256" key="6">
    <source>
        <dbReference type="SAM" id="Phobius"/>
    </source>
</evidence>
<keyword evidence="4 6" id="KW-1133">Transmembrane helix</keyword>
<feature type="transmembrane region" description="Helical" evidence="6">
    <location>
        <begin position="32"/>
        <end position="55"/>
    </location>
</feature>
<dbReference type="Pfam" id="PF13520">
    <property type="entry name" value="AA_permease_2"/>
    <property type="match status" value="1"/>
</dbReference>
<dbReference type="PANTHER" id="PTHR42770:SF16">
    <property type="entry name" value="AMINO ACID PERMEASE"/>
    <property type="match status" value="1"/>
</dbReference>
<keyword evidence="8" id="KW-1185">Reference proteome</keyword>
<dbReference type="EMBL" id="JGYV01000005">
    <property type="protein sequence ID" value="KFI64197.1"/>
    <property type="molecule type" value="Genomic_DNA"/>
</dbReference>
<dbReference type="eggNOG" id="COG0531">
    <property type="taxonomic scope" value="Bacteria"/>
</dbReference>
<feature type="transmembrane region" description="Helical" evidence="6">
    <location>
        <begin position="383"/>
        <end position="411"/>
    </location>
</feature>
<feature type="transmembrane region" description="Helical" evidence="6">
    <location>
        <begin position="357"/>
        <end position="377"/>
    </location>
</feature>
<feature type="transmembrane region" description="Helical" evidence="6">
    <location>
        <begin position="61"/>
        <end position="81"/>
    </location>
</feature>
<keyword evidence="3 6" id="KW-0812">Transmembrane</keyword>
<comment type="subcellular location">
    <subcellularLocation>
        <location evidence="1">Cell membrane</location>
        <topology evidence="1">Multi-pass membrane protein</topology>
    </subcellularLocation>
</comment>
<evidence type="ECO:0000256" key="1">
    <source>
        <dbReference type="ARBA" id="ARBA00004651"/>
    </source>
</evidence>
<feature type="transmembrane region" description="Helical" evidence="6">
    <location>
        <begin position="175"/>
        <end position="197"/>
    </location>
</feature>
<feature type="transmembrane region" description="Helical" evidence="6">
    <location>
        <begin position="459"/>
        <end position="486"/>
    </location>
</feature>
<dbReference type="RefSeq" id="WP_033515744.1">
    <property type="nucleotide sequence ID" value="NZ_JGYV01000005.1"/>
</dbReference>
<keyword evidence="5 6" id="KW-0472">Membrane</keyword>
<dbReference type="OrthoDB" id="137613at2"/>
<evidence type="ECO:0000313" key="8">
    <source>
        <dbReference type="Proteomes" id="UP000029067"/>
    </source>
</evidence>
<reference evidence="7 8" key="1">
    <citation type="submission" date="2014-03" db="EMBL/GenBank/DDBJ databases">
        <title>Genomics of Bifidobacteria.</title>
        <authorList>
            <person name="Ventura M."/>
            <person name="Milani C."/>
            <person name="Lugli G.A."/>
        </authorList>
    </citation>
    <scope>NUCLEOTIDE SEQUENCE [LARGE SCALE GENOMIC DNA]</scope>
    <source>
        <strain evidence="7 8">LMG 10738</strain>
    </source>
</reference>
<protein>
    <submittedName>
        <fullName evidence="7">Putative amino acid transporter</fullName>
    </submittedName>
</protein>
<dbReference type="GO" id="GO:0005886">
    <property type="term" value="C:plasma membrane"/>
    <property type="evidence" value="ECO:0007669"/>
    <property type="project" value="UniProtKB-SubCell"/>
</dbReference>
<evidence type="ECO:0000256" key="3">
    <source>
        <dbReference type="ARBA" id="ARBA00022692"/>
    </source>
</evidence>
<dbReference type="PANTHER" id="PTHR42770">
    <property type="entry name" value="AMINO ACID TRANSPORTER-RELATED"/>
    <property type="match status" value="1"/>
</dbReference>
<dbReference type="InterPro" id="IPR050367">
    <property type="entry name" value="APC_superfamily"/>
</dbReference>
<feature type="transmembrane region" description="Helical" evidence="6">
    <location>
        <begin position="141"/>
        <end position="163"/>
    </location>
</feature>
<dbReference type="GO" id="GO:0022857">
    <property type="term" value="F:transmembrane transporter activity"/>
    <property type="evidence" value="ECO:0007669"/>
    <property type="project" value="InterPro"/>
</dbReference>
<organism evidence="7 8">
    <name type="scientific">Bifidobacterium cuniculi</name>
    <dbReference type="NCBI Taxonomy" id="1688"/>
    <lineage>
        <taxon>Bacteria</taxon>
        <taxon>Bacillati</taxon>
        <taxon>Actinomycetota</taxon>
        <taxon>Actinomycetes</taxon>
        <taxon>Bifidobacteriales</taxon>
        <taxon>Bifidobacteriaceae</taxon>
        <taxon>Bifidobacterium</taxon>
    </lineage>
</organism>
<feature type="transmembrane region" description="Helical" evidence="6">
    <location>
        <begin position="423"/>
        <end position="447"/>
    </location>
</feature>
<evidence type="ECO:0000256" key="4">
    <source>
        <dbReference type="ARBA" id="ARBA00022989"/>
    </source>
</evidence>
<dbReference type="InterPro" id="IPR002293">
    <property type="entry name" value="AA/rel_permease1"/>
</dbReference>